<keyword evidence="5 9" id="KW-0067">ATP-binding</keyword>
<sequence>MQKIGIYPGTFDPVTNGHVDIIHRSSELFEKLIVAVANSSAKKPMFSLEERLEMMKLATKAFKNVECVSFEGLLADFAKAHQCKMLVRGLRVVSDFEYELQMGYANKSLNTELETIYFMPTLENAFISSSIVRSIITHKGDASHLLPTSVLELVKNKGGI</sequence>
<dbReference type="InterPro" id="IPR014729">
    <property type="entry name" value="Rossmann-like_a/b/a_fold"/>
</dbReference>
<dbReference type="InterPro" id="IPR001980">
    <property type="entry name" value="PPAT"/>
</dbReference>
<evidence type="ECO:0000256" key="3">
    <source>
        <dbReference type="ARBA" id="ARBA00022695"/>
    </source>
</evidence>
<evidence type="ECO:0000256" key="4">
    <source>
        <dbReference type="ARBA" id="ARBA00022741"/>
    </source>
</evidence>
<comment type="subcellular location">
    <subcellularLocation>
        <location evidence="9">Cytoplasm</location>
    </subcellularLocation>
</comment>
<feature type="binding site" evidence="9">
    <location>
        <position position="10"/>
    </location>
    <ligand>
        <name>substrate</name>
    </ligand>
</feature>
<keyword evidence="7 9" id="KW-0173">Coenzyme A biosynthesis</keyword>
<feature type="binding site" evidence="9">
    <location>
        <begin position="124"/>
        <end position="130"/>
    </location>
    <ligand>
        <name>ATP</name>
        <dbReference type="ChEBI" id="CHEBI:30616"/>
    </ligand>
</feature>
<evidence type="ECO:0000256" key="2">
    <source>
        <dbReference type="ARBA" id="ARBA00022679"/>
    </source>
</evidence>
<dbReference type="HOGENOM" id="CLU_100149_0_1_7"/>
<reference evidence="12" key="1">
    <citation type="submission" date="2012-04" db="EMBL/GenBank/DDBJ databases">
        <title>Complete genome sequence of Helicobacter cetorum strain MIT 00-7128.</title>
        <authorList>
            <person name="Kersulyte D."/>
            <person name="Berg D.E."/>
        </authorList>
    </citation>
    <scope>NUCLEOTIDE SEQUENCE [LARGE SCALE GENOMIC DNA]</scope>
    <source>
        <strain evidence="12">MIT 00-7128</strain>
    </source>
</reference>
<feature type="domain" description="Cytidyltransferase-like" evidence="10">
    <location>
        <begin position="6"/>
        <end position="134"/>
    </location>
</feature>
<feature type="site" description="Transition state stabilizer" evidence="9">
    <location>
        <position position="18"/>
    </location>
</feature>
<comment type="function">
    <text evidence="9">Reversibly transfers an adenylyl group from ATP to 4'-phosphopantetheine, yielding dephospho-CoA (dPCoA) and pyrophosphate.</text>
</comment>
<comment type="subunit">
    <text evidence="9">Homohexamer.</text>
</comment>
<dbReference type="PANTHER" id="PTHR21342:SF1">
    <property type="entry name" value="PHOSPHOPANTETHEINE ADENYLYLTRANSFERASE"/>
    <property type="match status" value="1"/>
</dbReference>
<feature type="binding site" evidence="9">
    <location>
        <position position="18"/>
    </location>
    <ligand>
        <name>ATP</name>
        <dbReference type="ChEBI" id="CHEBI:30616"/>
    </ligand>
</feature>
<accession>I0EKY2</accession>
<dbReference type="GO" id="GO:0004595">
    <property type="term" value="F:pantetheine-phosphate adenylyltransferase activity"/>
    <property type="evidence" value="ECO:0007669"/>
    <property type="project" value="UniProtKB-UniRule"/>
</dbReference>
<dbReference type="RefSeq" id="WP_014660474.1">
    <property type="nucleotide sequence ID" value="NC_017737.1"/>
</dbReference>
<dbReference type="EC" id="2.7.7.3" evidence="9"/>
<dbReference type="KEGG" id="hce:HCW_01580"/>
<dbReference type="Pfam" id="PF01467">
    <property type="entry name" value="CTP_transf_like"/>
    <property type="match status" value="1"/>
</dbReference>
<dbReference type="NCBIfam" id="TIGR01510">
    <property type="entry name" value="coaD_prev_kdtB"/>
    <property type="match status" value="1"/>
</dbReference>
<feature type="binding site" evidence="9">
    <location>
        <begin position="10"/>
        <end position="11"/>
    </location>
    <ligand>
        <name>ATP</name>
        <dbReference type="ChEBI" id="CHEBI:30616"/>
    </ligand>
</feature>
<feature type="binding site" evidence="9">
    <location>
        <position position="42"/>
    </location>
    <ligand>
        <name>substrate</name>
    </ligand>
</feature>
<evidence type="ECO:0000259" key="10">
    <source>
        <dbReference type="Pfam" id="PF01467"/>
    </source>
</evidence>
<dbReference type="Proteomes" id="UP000005010">
    <property type="component" value="Chromosome"/>
</dbReference>
<evidence type="ECO:0000256" key="5">
    <source>
        <dbReference type="ARBA" id="ARBA00022840"/>
    </source>
</evidence>
<feature type="binding site" evidence="9">
    <location>
        <position position="74"/>
    </location>
    <ligand>
        <name>substrate</name>
    </ligand>
</feature>
<dbReference type="Gene3D" id="3.40.50.620">
    <property type="entry name" value="HUPs"/>
    <property type="match status" value="1"/>
</dbReference>
<comment type="pathway">
    <text evidence="9">Cofactor biosynthesis; coenzyme A biosynthesis; CoA from (R)-pantothenate: step 4/5.</text>
</comment>
<keyword evidence="2 9" id="KW-0808">Transferase</keyword>
<keyword evidence="4 9" id="KW-0547">Nucleotide-binding</keyword>
<dbReference type="PATRIC" id="fig|182217.3.peg.329"/>
<dbReference type="eggNOG" id="COG0669">
    <property type="taxonomic scope" value="Bacteria"/>
</dbReference>
<evidence type="ECO:0000313" key="11">
    <source>
        <dbReference type="EMBL" id="AFI03601.1"/>
    </source>
</evidence>
<dbReference type="GO" id="GO:0005737">
    <property type="term" value="C:cytoplasm"/>
    <property type="evidence" value="ECO:0007669"/>
    <property type="project" value="UniProtKB-SubCell"/>
</dbReference>
<dbReference type="UniPathway" id="UPA00241">
    <property type="reaction ID" value="UER00355"/>
</dbReference>
<dbReference type="GO" id="GO:0015937">
    <property type="term" value="P:coenzyme A biosynthetic process"/>
    <property type="evidence" value="ECO:0007669"/>
    <property type="project" value="UniProtKB-UniRule"/>
</dbReference>
<dbReference type="EMBL" id="CP003479">
    <property type="protein sequence ID" value="AFI03601.1"/>
    <property type="molecule type" value="Genomic_DNA"/>
</dbReference>
<organism evidence="11 12">
    <name type="scientific">Helicobacter cetorum (strain ATCC BAA-429 / MIT 00-7128)</name>
    <dbReference type="NCBI Taxonomy" id="182217"/>
    <lineage>
        <taxon>Bacteria</taxon>
        <taxon>Pseudomonadati</taxon>
        <taxon>Campylobacterota</taxon>
        <taxon>Epsilonproteobacteria</taxon>
        <taxon>Campylobacterales</taxon>
        <taxon>Helicobacteraceae</taxon>
        <taxon>Helicobacter</taxon>
    </lineage>
</organism>
<dbReference type="PANTHER" id="PTHR21342">
    <property type="entry name" value="PHOSPHOPANTETHEINE ADENYLYLTRANSFERASE"/>
    <property type="match status" value="1"/>
</dbReference>
<feature type="binding site" evidence="9">
    <location>
        <begin position="89"/>
        <end position="91"/>
    </location>
    <ligand>
        <name>ATP</name>
        <dbReference type="ChEBI" id="CHEBI:30616"/>
    </ligand>
</feature>
<keyword evidence="12" id="KW-1185">Reference proteome</keyword>
<dbReference type="STRING" id="182217.HCW_01580"/>
<evidence type="ECO:0000256" key="1">
    <source>
        <dbReference type="ARBA" id="ARBA00022490"/>
    </source>
</evidence>
<comment type="catalytic activity">
    <reaction evidence="8 9">
        <text>(R)-4'-phosphopantetheine + ATP + H(+) = 3'-dephospho-CoA + diphosphate</text>
        <dbReference type="Rhea" id="RHEA:19801"/>
        <dbReference type="ChEBI" id="CHEBI:15378"/>
        <dbReference type="ChEBI" id="CHEBI:30616"/>
        <dbReference type="ChEBI" id="CHEBI:33019"/>
        <dbReference type="ChEBI" id="CHEBI:57328"/>
        <dbReference type="ChEBI" id="CHEBI:61723"/>
        <dbReference type="EC" id="2.7.7.3"/>
    </reaction>
</comment>
<keyword evidence="3 9" id="KW-0548">Nucleotidyltransferase</keyword>
<dbReference type="AlphaFoldDB" id="I0EKY2"/>
<keyword evidence="6 9" id="KW-0460">Magnesium</keyword>
<dbReference type="PRINTS" id="PR01020">
    <property type="entry name" value="LPSBIOSNTHSS"/>
</dbReference>
<keyword evidence="1 9" id="KW-0963">Cytoplasm</keyword>
<feature type="binding site" evidence="9">
    <location>
        <position position="88"/>
    </location>
    <ligand>
        <name>substrate</name>
    </ligand>
</feature>
<dbReference type="NCBIfam" id="TIGR00125">
    <property type="entry name" value="cyt_tran_rel"/>
    <property type="match status" value="1"/>
</dbReference>
<gene>
    <name evidence="9 11" type="primary">coaD</name>
    <name evidence="11" type="ordered locus">HCW_01580</name>
</gene>
<evidence type="ECO:0000256" key="6">
    <source>
        <dbReference type="ARBA" id="ARBA00022842"/>
    </source>
</evidence>
<name>I0EKY2_HELC0</name>
<dbReference type="CDD" id="cd02163">
    <property type="entry name" value="PPAT"/>
    <property type="match status" value="1"/>
</dbReference>
<comment type="cofactor">
    <cofactor evidence="9">
        <name>Mg(2+)</name>
        <dbReference type="ChEBI" id="CHEBI:18420"/>
    </cofactor>
</comment>
<proteinExistence type="inferred from homology"/>
<comment type="similarity">
    <text evidence="9">Belongs to the bacterial CoaD family.</text>
</comment>
<dbReference type="HAMAP" id="MF_00151">
    <property type="entry name" value="PPAT_bact"/>
    <property type="match status" value="1"/>
</dbReference>
<evidence type="ECO:0000256" key="8">
    <source>
        <dbReference type="ARBA" id="ARBA00029346"/>
    </source>
</evidence>
<protein>
    <recommendedName>
        <fullName evidence="9">Phosphopantetheine adenylyltransferase</fullName>
        <ecNumber evidence="9">2.7.7.3</ecNumber>
    </recommendedName>
    <alternativeName>
        <fullName evidence="9">Dephospho-CoA pyrophosphorylase</fullName>
    </alternativeName>
    <alternativeName>
        <fullName evidence="9">Pantetheine-phosphate adenylyltransferase</fullName>
        <shortName evidence="9">PPAT</shortName>
    </alternativeName>
</protein>
<evidence type="ECO:0000256" key="9">
    <source>
        <dbReference type="HAMAP-Rule" id="MF_00151"/>
    </source>
</evidence>
<feature type="binding site" evidence="9">
    <location>
        <position position="99"/>
    </location>
    <ligand>
        <name>ATP</name>
        <dbReference type="ChEBI" id="CHEBI:30616"/>
    </ligand>
</feature>
<dbReference type="SUPFAM" id="SSF52374">
    <property type="entry name" value="Nucleotidylyl transferase"/>
    <property type="match status" value="1"/>
</dbReference>
<dbReference type="InterPro" id="IPR004821">
    <property type="entry name" value="Cyt_trans-like"/>
</dbReference>
<evidence type="ECO:0000256" key="7">
    <source>
        <dbReference type="ARBA" id="ARBA00022993"/>
    </source>
</evidence>
<dbReference type="GO" id="GO:0005524">
    <property type="term" value="F:ATP binding"/>
    <property type="evidence" value="ECO:0007669"/>
    <property type="project" value="UniProtKB-KW"/>
</dbReference>
<evidence type="ECO:0000313" key="12">
    <source>
        <dbReference type="Proteomes" id="UP000005010"/>
    </source>
</evidence>